<feature type="compositionally biased region" description="Low complexity" evidence="1">
    <location>
        <begin position="183"/>
        <end position="198"/>
    </location>
</feature>
<comment type="caution">
    <text evidence="2">The sequence shown here is derived from an EMBL/GenBank/DDBJ whole genome shotgun (WGS) entry which is preliminary data.</text>
</comment>
<organism evidence="2 3">
    <name type="scientific">Phyllobacterium phragmitis</name>
    <dbReference type="NCBI Taxonomy" id="2670329"/>
    <lineage>
        <taxon>Bacteria</taxon>
        <taxon>Pseudomonadati</taxon>
        <taxon>Pseudomonadota</taxon>
        <taxon>Alphaproteobacteria</taxon>
        <taxon>Hyphomicrobiales</taxon>
        <taxon>Phyllobacteriaceae</taxon>
        <taxon>Phyllobacterium</taxon>
    </lineage>
</organism>
<name>A0A2S9INI1_9HYPH</name>
<dbReference type="EMBL" id="PVBR01000014">
    <property type="protein sequence ID" value="PRD42096.1"/>
    <property type="molecule type" value="Genomic_DNA"/>
</dbReference>
<keyword evidence="3" id="KW-1185">Reference proteome</keyword>
<feature type="region of interest" description="Disordered" evidence="1">
    <location>
        <begin position="1"/>
        <end position="24"/>
    </location>
</feature>
<dbReference type="RefSeq" id="WP_105743364.1">
    <property type="nucleotide sequence ID" value="NZ_PVBR01000014.1"/>
</dbReference>
<accession>A0A2S9INI1</accession>
<gene>
    <name evidence="2" type="ORF">C5748_18245</name>
</gene>
<evidence type="ECO:0000313" key="2">
    <source>
        <dbReference type="EMBL" id="PRD42096.1"/>
    </source>
</evidence>
<protein>
    <submittedName>
        <fullName evidence="2">Uncharacterized protein</fullName>
    </submittedName>
</protein>
<dbReference type="AlphaFoldDB" id="A0A2S9INI1"/>
<reference evidence="2 3" key="1">
    <citation type="submission" date="2018-02" db="EMBL/GenBank/DDBJ databases">
        <title>The draft genome of Phyllobacterium sp. 1N-3.</title>
        <authorList>
            <person name="Liu L."/>
            <person name="Li L."/>
            <person name="Zhang X."/>
            <person name="Wang T."/>
            <person name="Liang L."/>
        </authorList>
    </citation>
    <scope>NUCLEOTIDE SEQUENCE [LARGE SCALE GENOMIC DNA]</scope>
    <source>
        <strain evidence="2 3">1N-3</strain>
    </source>
</reference>
<feature type="region of interest" description="Disordered" evidence="1">
    <location>
        <begin position="178"/>
        <end position="198"/>
    </location>
</feature>
<dbReference type="Proteomes" id="UP000239434">
    <property type="component" value="Unassembled WGS sequence"/>
</dbReference>
<feature type="compositionally biased region" description="Basic and acidic residues" evidence="1">
    <location>
        <begin position="1"/>
        <end position="10"/>
    </location>
</feature>
<proteinExistence type="predicted"/>
<evidence type="ECO:0000256" key="1">
    <source>
        <dbReference type="SAM" id="MobiDB-lite"/>
    </source>
</evidence>
<evidence type="ECO:0000313" key="3">
    <source>
        <dbReference type="Proteomes" id="UP000239434"/>
    </source>
</evidence>
<sequence>MAKAAKKTDETPGEGHNSGGSDMSEKDRKVLFFINRKDWLAAMEAKKAADAKVKQVGKAIKADLGKYGLDQIKAYEQAQTPEGLAELKARRDADLQAMRFAGVPVNTQLDIFLDRASAAERAFNDGEEAGLRGDTLANPYNEASPEGQAFAKGWNEGQGALFAGIKQKQEDAETKAELIKSVPFGGDDGPNFPDGEDD</sequence>